<evidence type="ECO:0000313" key="2">
    <source>
        <dbReference type="Proteomes" id="UP001308005"/>
    </source>
</evidence>
<sequence>MILPAAESTVLQIRNMAEASYAQILKNRYHKPIFRFTEFCTE</sequence>
<dbReference type="RefSeq" id="WP_324696934.1">
    <property type="nucleotide sequence ID" value="NZ_JAYMYJ010000139.1"/>
</dbReference>
<evidence type="ECO:0000313" key="1">
    <source>
        <dbReference type="EMBL" id="MEB4592572.1"/>
    </source>
</evidence>
<reference evidence="2" key="1">
    <citation type="submission" date="2023-07" db="EMBL/GenBank/DDBJ databases">
        <title>The carbon used by Thiothrix.</title>
        <authorList>
            <person name="Chen L."/>
        </authorList>
    </citation>
    <scope>NUCLEOTIDE SEQUENCE [LARGE SCALE GENOMIC DNA]</scope>
</reference>
<organism evidence="1 2">
    <name type="scientific">Candidatus Thiothrix phosphatis</name>
    <dbReference type="NCBI Taxonomy" id="3112415"/>
    <lineage>
        <taxon>Bacteria</taxon>
        <taxon>Pseudomonadati</taxon>
        <taxon>Pseudomonadota</taxon>
        <taxon>Gammaproteobacteria</taxon>
        <taxon>Thiotrichales</taxon>
        <taxon>Thiotrichaceae</taxon>
        <taxon>Thiothrix</taxon>
    </lineage>
</organism>
<comment type="caution">
    <text evidence="1">The sequence shown here is derived from an EMBL/GenBank/DDBJ whole genome shotgun (WGS) entry which is preliminary data.</text>
</comment>
<proteinExistence type="predicted"/>
<keyword evidence="2" id="KW-1185">Reference proteome</keyword>
<dbReference type="Proteomes" id="UP001308005">
    <property type="component" value="Unassembled WGS sequence"/>
</dbReference>
<accession>A0ABU6D0G9</accession>
<name>A0ABU6D0G9_9GAMM</name>
<dbReference type="EMBL" id="JAYMYJ010000139">
    <property type="protein sequence ID" value="MEB4592572.1"/>
    <property type="molecule type" value="Genomic_DNA"/>
</dbReference>
<protein>
    <submittedName>
        <fullName evidence="1">Uncharacterized protein</fullName>
    </submittedName>
</protein>
<gene>
    <name evidence="1" type="ORF">VSS37_16420</name>
</gene>